<evidence type="ECO:0000256" key="1">
    <source>
        <dbReference type="SAM" id="SignalP"/>
    </source>
</evidence>
<evidence type="ECO:0008006" key="4">
    <source>
        <dbReference type="Google" id="ProtNLM"/>
    </source>
</evidence>
<evidence type="ECO:0000313" key="3">
    <source>
        <dbReference type="Proteomes" id="UP001166291"/>
    </source>
</evidence>
<name>A0ABS6VSH8_9GAMM</name>
<organism evidence="2 3">
    <name type="scientific">Zhongshania aquimaris</name>
    <dbReference type="NCBI Taxonomy" id="2857107"/>
    <lineage>
        <taxon>Bacteria</taxon>
        <taxon>Pseudomonadati</taxon>
        <taxon>Pseudomonadota</taxon>
        <taxon>Gammaproteobacteria</taxon>
        <taxon>Cellvibrionales</taxon>
        <taxon>Spongiibacteraceae</taxon>
        <taxon>Zhongshania</taxon>
    </lineage>
</organism>
<dbReference type="PROSITE" id="PS51257">
    <property type="entry name" value="PROKAR_LIPOPROTEIN"/>
    <property type="match status" value="1"/>
</dbReference>
<gene>
    <name evidence="2" type="ORF">KXJ70_09415</name>
</gene>
<sequence>MKKIPYLILMLAVSVLVACNDKNQKNSAAKLSVDELESGRYTISVGEEEAPSIGKYYAGNGASRFAFVEGSDGKVTQIYRRAENGEWTAVPNINTDTVVNIINSTPVLDQSIALADLPSSFVTNTSFDKVMKFSLGSNGSLTADAGDCQLVGDVFESDIEGLLAVSLTTANCDLPLAMDGVLVVDKDYQPAVFRLIASDDQEIVDLWVYQE</sequence>
<dbReference type="Proteomes" id="UP001166291">
    <property type="component" value="Unassembled WGS sequence"/>
</dbReference>
<proteinExistence type="predicted"/>
<dbReference type="EMBL" id="JAHWDQ010000002">
    <property type="protein sequence ID" value="MBW2940994.1"/>
    <property type="molecule type" value="Genomic_DNA"/>
</dbReference>
<protein>
    <recommendedName>
        <fullName evidence="4">Lipoprotein</fullName>
    </recommendedName>
</protein>
<feature type="signal peptide" evidence="1">
    <location>
        <begin position="1"/>
        <end position="18"/>
    </location>
</feature>
<reference evidence="2" key="1">
    <citation type="submission" date="2021-07" db="EMBL/GenBank/DDBJ databases">
        <title>Zhongshania sp. CAU 1632 isolated from seawater.</title>
        <authorList>
            <person name="Kim W."/>
        </authorList>
    </citation>
    <scope>NUCLEOTIDE SEQUENCE</scope>
    <source>
        <strain evidence="2">CAU 1632</strain>
    </source>
</reference>
<accession>A0ABS6VSH8</accession>
<dbReference type="RefSeq" id="WP_219043255.1">
    <property type="nucleotide sequence ID" value="NZ_JAHWDQ010000002.1"/>
</dbReference>
<keyword evidence="1" id="KW-0732">Signal</keyword>
<comment type="caution">
    <text evidence="2">The sequence shown here is derived from an EMBL/GenBank/DDBJ whole genome shotgun (WGS) entry which is preliminary data.</text>
</comment>
<feature type="chain" id="PRO_5045876728" description="Lipoprotein" evidence="1">
    <location>
        <begin position="19"/>
        <end position="211"/>
    </location>
</feature>
<evidence type="ECO:0000313" key="2">
    <source>
        <dbReference type="EMBL" id="MBW2940994.1"/>
    </source>
</evidence>
<keyword evidence="3" id="KW-1185">Reference proteome</keyword>